<feature type="transmembrane region" description="Helical" evidence="1">
    <location>
        <begin position="7"/>
        <end position="26"/>
    </location>
</feature>
<dbReference type="Gene3D" id="1.20.1110.10">
    <property type="entry name" value="Calcium-transporting ATPase, transmembrane domain"/>
    <property type="match status" value="1"/>
</dbReference>
<protein>
    <submittedName>
        <fullName evidence="3">Cation transporting ATPase C-terminal domain-containing protein</fullName>
    </submittedName>
</protein>
<evidence type="ECO:0000313" key="4">
    <source>
        <dbReference type="Proteomes" id="UP001250932"/>
    </source>
</evidence>
<proteinExistence type="predicted"/>
<comment type="caution">
    <text evidence="3">The sequence shown here is derived from an EMBL/GenBank/DDBJ whole genome shotgun (WGS) entry which is preliminary data.</text>
</comment>
<dbReference type="Pfam" id="PF00689">
    <property type="entry name" value="Cation_ATPase_C"/>
    <property type="match status" value="1"/>
</dbReference>
<name>A0ABU3K940_9BACT</name>
<evidence type="ECO:0000259" key="2">
    <source>
        <dbReference type="Pfam" id="PF00689"/>
    </source>
</evidence>
<dbReference type="EMBL" id="JAQOUE010000001">
    <property type="protein sequence ID" value="MDT7042879.1"/>
    <property type="molecule type" value="Genomic_DNA"/>
</dbReference>
<evidence type="ECO:0000256" key="1">
    <source>
        <dbReference type="SAM" id="Phobius"/>
    </source>
</evidence>
<dbReference type="Proteomes" id="UP001250932">
    <property type="component" value="Unassembled WGS sequence"/>
</dbReference>
<organism evidence="3 4">
    <name type="scientific">Candidatus Nitronereus thalassa</name>
    <dbReference type="NCBI Taxonomy" id="3020898"/>
    <lineage>
        <taxon>Bacteria</taxon>
        <taxon>Pseudomonadati</taxon>
        <taxon>Nitrospirota</taxon>
        <taxon>Nitrospiria</taxon>
        <taxon>Nitrospirales</taxon>
        <taxon>Nitrospiraceae</taxon>
        <taxon>Candidatus Nitronereus</taxon>
    </lineage>
</organism>
<feature type="transmembrane region" description="Helical" evidence="1">
    <location>
        <begin position="46"/>
        <end position="63"/>
    </location>
</feature>
<gene>
    <name evidence="3" type="ORF">PPG34_10985</name>
</gene>
<dbReference type="InterPro" id="IPR023298">
    <property type="entry name" value="ATPase_P-typ_TM_dom_sf"/>
</dbReference>
<evidence type="ECO:0000313" key="3">
    <source>
        <dbReference type="EMBL" id="MDT7042879.1"/>
    </source>
</evidence>
<keyword evidence="4" id="KW-1185">Reference proteome</keyword>
<sequence>MPCGNNWILLFGILAAQGIYILAMYVPMTQSVLHVTPVSLEEWGTLLFLASTILITVEIFKVVKRRSV</sequence>
<dbReference type="RefSeq" id="WP_313833342.1">
    <property type="nucleotide sequence ID" value="NZ_JAQOUE010000001.1"/>
</dbReference>
<feature type="domain" description="Cation-transporting P-type ATPase C-terminal" evidence="2">
    <location>
        <begin position="5"/>
        <end position="63"/>
    </location>
</feature>
<dbReference type="InterPro" id="IPR006068">
    <property type="entry name" value="ATPase_P-typ_cation-transptr_C"/>
</dbReference>
<accession>A0ABU3K940</accession>
<reference evidence="3 4" key="1">
    <citation type="journal article" date="2023" name="ISME J.">
        <title>Cultivation and genomic characterization of novel and ubiquitous marine nitrite-oxidizing bacteria from the Nitrospirales.</title>
        <authorList>
            <person name="Mueller A.J."/>
            <person name="Daebeler A."/>
            <person name="Herbold C.W."/>
            <person name="Kirkegaard R.H."/>
            <person name="Daims H."/>
        </authorList>
    </citation>
    <scope>NUCLEOTIDE SEQUENCE [LARGE SCALE GENOMIC DNA]</scope>
    <source>
        <strain evidence="3 4">EB</strain>
    </source>
</reference>
<keyword evidence="1" id="KW-1133">Transmembrane helix</keyword>
<keyword evidence="1" id="KW-0472">Membrane</keyword>
<keyword evidence="1" id="KW-0812">Transmembrane</keyword>
<dbReference type="SUPFAM" id="SSF81665">
    <property type="entry name" value="Calcium ATPase, transmembrane domain M"/>
    <property type="match status" value="1"/>
</dbReference>